<keyword evidence="4" id="KW-1185">Reference proteome</keyword>
<dbReference type="Proteomes" id="UP001153618">
    <property type="component" value="Unassembled WGS sequence"/>
</dbReference>
<evidence type="ECO:0000256" key="2">
    <source>
        <dbReference type="SAM" id="MobiDB-lite"/>
    </source>
</evidence>
<name>A0A9W4HXR2_PENOL</name>
<evidence type="ECO:0000256" key="1">
    <source>
        <dbReference type="SAM" id="Coils"/>
    </source>
</evidence>
<feature type="compositionally biased region" description="Polar residues" evidence="2">
    <location>
        <begin position="80"/>
        <end position="97"/>
    </location>
</feature>
<dbReference type="OrthoDB" id="3918393at2759"/>
<evidence type="ECO:0000313" key="3">
    <source>
        <dbReference type="EMBL" id="CAG8159018.1"/>
    </source>
</evidence>
<sequence length="357" mass="40750">MAKLGFRQAMKRLGPAKSPIVTDPIHITDPPICAEAPQVHLPHVDTQLNMHQHPDLEEAVTDAQTQNGTCPPTADARPISHSSGDSHTQRPVPSGDTNGEVPTAEWSAVGHAATGKSGRVIHNLQEEIARLTRECTLQKSRAEEYLRTNEAYKIQQYNMNERLRNLEQVNDTNLNSIARKDRKLEELRAELQHERNRRQDAEKDASQTNHTMFEQRETHNRELARAQEIAKHHETQYEVLSSTNKRDKADFAKRITAIWTEVEKITGAQTTHIHSTERLEVLADQKNREVDLLKESYEKLLAKHTEYKDMKEKDFRDTINAAKANNAAINQTLANVKETETEMKWVMRLDASREGQK</sequence>
<feature type="coiled-coil region" evidence="1">
    <location>
        <begin position="276"/>
        <end position="339"/>
    </location>
</feature>
<dbReference type="AlphaFoldDB" id="A0A9W4HXR2"/>
<organism evidence="3 4">
    <name type="scientific">Penicillium olsonii</name>
    <dbReference type="NCBI Taxonomy" id="99116"/>
    <lineage>
        <taxon>Eukaryota</taxon>
        <taxon>Fungi</taxon>
        <taxon>Dikarya</taxon>
        <taxon>Ascomycota</taxon>
        <taxon>Pezizomycotina</taxon>
        <taxon>Eurotiomycetes</taxon>
        <taxon>Eurotiomycetidae</taxon>
        <taxon>Eurotiales</taxon>
        <taxon>Aspergillaceae</taxon>
        <taxon>Penicillium</taxon>
    </lineage>
</organism>
<gene>
    <name evidence="3" type="ORF">POLS_LOCUS6300</name>
</gene>
<protein>
    <recommendedName>
        <fullName evidence="5">SWI5-dependent HO expression protein 3</fullName>
    </recommendedName>
</protein>
<reference evidence="3" key="1">
    <citation type="submission" date="2021-07" db="EMBL/GenBank/DDBJ databases">
        <authorList>
            <person name="Branca A.L. A."/>
        </authorList>
    </citation>
    <scope>NUCLEOTIDE SEQUENCE</scope>
</reference>
<accession>A0A9W4HXR2</accession>
<evidence type="ECO:0008006" key="5">
    <source>
        <dbReference type="Google" id="ProtNLM"/>
    </source>
</evidence>
<feature type="region of interest" description="Disordered" evidence="2">
    <location>
        <begin position="193"/>
        <end position="213"/>
    </location>
</feature>
<proteinExistence type="predicted"/>
<keyword evidence="1" id="KW-0175">Coiled coil</keyword>
<comment type="caution">
    <text evidence="3">The sequence shown here is derived from an EMBL/GenBank/DDBJ whole genome shotgun (WGS) entry which is preliminary data.</text>
</comment>
<dbReference type="EMBL" id="CAJVOS010000035">
    <property type="protein sequence ID" value="CAG8159018.1"/>
    <property type="molecule type" value="Genomic_DNA"/>
</dbReference>
<feature type="compositionally biased region" description="Basic and acidic residues" evidence="2">
    <location>
        <begin position="193"/>
        <end position="205"/>
    </location>
</feature>
<feature type="region of interest" description="Disordered" evidence="2">
    <location>
        <begin position="60"/>
        <end position="102"/>
    </location>
</feature>
<evidence type="ECO:0000313" key="4">
    <source>
        <dbReference type="Proteomes" id="UP001153618"/>
    </source>
</evidence>